<evidence type="ECO:0000313" key="2">
    <source>
        <dbReference type="EMBL" id="PMD55258.1"/>
    </source>
</evidence>
<dbReference type="PANTHER" id="PTHR33112:SF8">
    <property type="entry name" value="HETEROKARYON INCOMPATIBILITY DOMAIN-CONTAINING PROTEIN"/>
    <property type="match status" value="1"/>
</dbReference>
<dbReference type="RefSeq" id="XP_024732162.1">
    <property type="nucleotide sequence ID" value="XM_024877230.1"/>
</dbReference>
<dbReference type="Pfam" id="PF06985">
    <property type="entry name" value="HET"/>
    <property type="match status" value="1"/>
</dbReference>
<organism evidence="2 3">
    <name type="scientific">Hyaloscypha bicolor E</name>
    <dbReference type="NCBI Taxonomy" id="1095630"/>
    <lineage>
        <taxon>Eukaryota</taxon>
        <taxon>Fungi</taxon>
        <taxon>Dikarya</taxon>
        <taxon>Ascomycota</taxon>
        <taxon>Pezizomycotina</taxon>
        <taxon>Leotiomycetes</taxon>
        <taxon>Helotiales</taxon>
        <taxon>Hyaloscyphaceae</taxon>
        <taxon>Hyaloscypha</taxon>
        <taxon>Hyaloscypha bicolor</taxon>
    </lineage>
</organism>
<dbReference type="InterPro" id="IPR010730">
    <property type="entry name" value="HET"/>
</dbReference>
<keyword evidence="3" id="KW-1185">Reference proteome</keyword>
<accession>A0A2J6SWW0</accession>
<evidence type="ECO:0000259" key="1">
    <source>
        <dbReference type="Pfam" id="PF06985"/>
    </source>
</evidence>
<protein>
    <submittedName>
        <fullName evidence="2">HET-domain-containing protein</fullName>
    </submittedName>
</protein>
<sequence length="481" mass="54956">MLVMVLAHYPPEERTSAGVACFRCRKLREDIYLDCKLIASSRSPLKIQLCDTRSQPVPRLLGASTGGNFSIKRAREWYDYCRNFYSECVETAGRTLPTRLRYYKNVSLRLCNSVDLDISTRYATLSHCWGKSPMFKLTMERVQSFQTNIEIKDLSRTFQDALQVLAHLELEFLWIDSLCIVQDDPDDWNRECLLMSSVYGYSDITIAAASSTDGSQGCFYERKMPVEQLLHVSIVASYGCKRYIITHPPNPELVQIDWLPPSALNNRSPLFSRGWVFQERILTPRLLTFTSSYLYWQCASWSGPEWKRPGIDESQGRHELRNLTMGKDYNWHEVVRVYSRTQLTFPSDRLVAISGVAKRIQKVFPDQYLAGMWRKDLERLLCWSVVTPQQGTPLEYQAPSWSWVSLLPGTRANLPQDSRGFGRLLMQIVNIDMTLAGPDPMGAVTRGVLRVRCETLLCGMAVSGMILSGNRDNFLANFGSV</sequence>
<evidence type="ECO:0000313" key="3">
    <source>
        <dbReference type="Proteomes" id="UP000235371"/>
    </source>
</evidence>
<proteinExistence type="predicted"/>
<dbReference type="AlphaFoldDB" id="A0A2J6SWW0"/>
<gene>
    <name evidence="2" type="ORF">K444DRAFT_569313</name>
</gene>
<dbReference type="OrthoDB" id="5125733at2759"/>
<reference evidence="2 3" key="1">
    <citation type="submission" date="2016-04" db="EMBL/GenBank/DDBJ databases">
        <title>A degradative enzymes factory behind the ericoid mycorrhizal symbiosis.</title>
        <authorList>
            <consortium name="DOE Joint Genome Institute"/>
            <person name="Martino E."/>
            <person name="Morin E."/>
            <person name="Grelet G."/>
            <person name="Kuo A."/>
            <person name="Kohler A."/>
            <person name="Daghino S."/>
            <person name="Barry K."/>
            <person name="Choi C."/>
            <person name="Cichocki N."/>
            <person name="Clum A."/>
            <person name="Copeland A."/>
            <person name="Hainaut M."/>
            <person name="Haridas S."/>
            <person name="Labutti K."/>
            <person name="Lindquist E."/>
            <person name="Lipzen A."/>
            <person name="Khouja H.-R."/>
            <person name="Murat C."/>
            <person name="Ohm R."/>
            <person name="Olson A."/>
            <person name="Spatafora J."/>
            <person name="Veneault-Fourrey C."/>
            <person name="Henrissat B."/>
            <person name="Grigoriev I."/>
            <person name="Martin F."/>
            <person name="Perotto S."/>
        </authorList>
    </citation>
    <scope>NUCLEOTIDE SEQUENCE [LARGE SCALE GENOMIC DNA]</scope>
    <source>
        <strain evidence="2 3">E</strain>
    </source>
</reference>
<dbReference type="EMBL" id="KZ613856">
    <property type="protein sequence ID" value="PMD55258.1"/>
    <property type="molecule type" value="Genomic_DNA"/>
</dbReference>
<dbReference type="Proteomes" id="UP000235371">
    <property type="component" value="Unassembled WGS sequence"/>
</dbReference>
<dbReference type="GeneID" id="36585307"/>
<name>A0A2J6SWW0_9HELO</name>
<dbReference type="InParanoid" id="A0A2J6SWW0"/>
<feature type="domain" description="Heterokaryon incompatibility" evidence="1">
    <location>
        <begin position="122"/>
        <end position="279"/>
    </location>
</feature>
<dbReference type="STRING" id="1095630.A0A2J6SWW0"/>
<dbReference type="PANTHER" id="PTHR33112">
    <property type="entry name" value="DOMAIN PROTEIN, PUTATIVE-RELATED"/>
    <property type="match status" value="1"/>
</dbReference>